<feature type="transmembrane region" description="Helical" evidence="1">
    <location>
        <begin position="299"/>
        <end position="321"/>
    </location>
</feature>
<reference evidence="2" key="1">
    <citation type="submission" date="2021-02" db="EMBL/GenBank/DDBJ databases">
        <authorList>
            <person name="Nowell W R."/>
        </authorList>
    </citation>
    <scope>NUCLEOTIDE SEQUENCE</scope>
</reference>
<feature type="transmembrane region" description="Helical" evidence="1">
    <location>
        <begin position="898"/>
        <end position="920"/>
    </location>
</feature>
<keyword evidence="1" id="KW-0812">Transmembrane</keyword>
<gene>
    <name evidence="3" type="ORF">OKA104_LOCUS23394</name>
    <name evidence="2" type="ORF">VCS650_LOCUS32554</name>
</gene>
<comment type="caution">
    <text evidence="2">The sequence shown here is derived from an EMBL/GenBank/DDBJ whole genome shotgun (WGS) entry which is preliminary data.</text>
</comment>
<evidence type="ECO:0000313" key="3">
    <source>
        <dbReference type="EMBL" id="CAF3885949.1"/>
    </source>
</evidence>
<evidence type="ECO:0000313" key="4">
    <source>
        <dbReference type="Proteomes" id="UP000663891"/>
    </source>
</evidence>
<evidence type="ECO:0000313" key="2">
    <source>
        <dbReference type="EMBL" id="CAF1328594.1"/>
    </source>
</evidence>
<proteinExistence type="predicted"/>
<organism evidence="2 4">
    <name type="scientific">Adineta steineri</name>
    <dbReference type="NCBI Taxonomy" id="433720"/>
    <lineage>
        <taxon>Eukaryota</taxon>
        <taxon>Metazoa</taxon>
        <taxon>Spiralia</taxon>
        <taxon>Gnathifera</taxon>
        <taxon>Rotifera</taxon>
        <taxon>Eurotatoria</taxon>
        <taxon>Bdelloidea</taxon>
        <taxon>Adinetida</taxon>
        <taxon>Adinetidae</taxon>
        <taxon>Adineta</taxon>
    </lineage>
</organism>
<keyword evidence="1" id="KW-0472">Membrane</keyword>
<feature type="transmembrane region" description="Helical" evidence="1">
    <location>
        <begin position="568"/>
        <end position="586"/>
    </location>
</feature>
<dbReference type="Proteomes" id="UP000663881">
    <property type="component" value="Unassembled WGS sequence"/>
</dbReference>
<sequence length="947" mass="106892">MQVHLISALNGNFLVNVSMDYFSQVLVYSKIQYTLHQVCHSDYVTQEWINYLANSPGSYGEFYDAFRVSGTFLFQALSTLCVLVDQTISNRLIEFYSTQYVSASVTPSNIFQLQTKAFISQFISSTTSEFLLSFAMIRKTTQSNALLSGQFTNYRFYVDKNDDLYTRSLRHGDCICSSLATCINQYAVINYPSYTKIFLIPGLYTGCYIIESLLQSNLQCFYDQICIDTILLYLGSTTLINATALDTSLSIQFLANSTIADVLDQLMVEEWNSSSIYENYYSECQPSRCSYTVTSKNSVIYIVTTLIGLVGGLITVMKLMVPMLVKVARKRIYKEVKTGTEYYPNVLVFYQQSYGNCSCYSSATCSSASPIYDLVKGTLLFTVPGLYTGCYIIKSLLQSNLQCFYDQTCINKLQSYFVVSSVMNVTALDKSLSTHFLQNSTIGDVLNQLMVEEWNSSSIYENYYSECQPSRCSYTVATKNSVIYIVTTLIGLVGGLITVLKFVVPYLITLIRGKKKFQRVETVMSTNERAQTLRQKPKHFFLNLNLFPSLPPTTNEYQLRNQRISTRLFIALLIMSLAILLLYTSLINITQTVNVKAPSIQEYTQLYNSYSQALTCECTQISINYEKFIQIQYTLHEVCYSDYVTQEWIDYLATSYGNSVPNSEDFRVTSTFIFQAMSAFCTLVNQTISNSLTQFYSSQYVSASVTPSNVFQLQTKAFISQFISSTRNEFLLSLVMIRNITQSNALFSGILTNYNSESANGVFVREPVWYGNCVCSSSATCITQSAIYDLVKGTLLFTVPGLYTGCYTIESLLQSNLQCFYNQTCINKLQSYFQASSVMNVTALDVSLSIQFLANSTVTDILDQLMVEEWNSSSIYENYYSECQPSRCSYTVTSKNDAIYIVTTLIGLVGGLITVLKLMVPYVIEFIMFSIKTCKGKPARIMPLVQA</sequence>
<dbReference type="EMBL" id="CAJNON010000595">
    <property type="protein sequence ID" value="CAF1328594.1"/>
    <property type="molecule type" value="Genomic_DNA"/>
</dbReference>
<keyword evidence="1" id="KW-1133">Transmembrane helix</keyword>
<name>A0A815FTM5_9BILA</name>
<evidence type="ECO:0000256" key="1">
    <source>
        <dbReference type="SAM" id="Phobius"/>
    </source>
</evidence>
<protein>
    <submittedName>
        <fullName evidence="2">Uncharacterized protein</fullName>
    </submittedName>
</protein>
<feature type="transmembrane region" description="Helical" evidence="1">
    <location>
        <begin position="483"/>
        <end position="508"/>
    </location>
</feature>
<dbReference type="AlphaFoldDB" id="A0A815FTM5"/>
<dbReference type="Proteomes" id="UP000663891">
    <property type="component" value="Unassembled WGS sequence"/>
</dbReference>
<dbReference type="EMBL" id="CAJOAY010001782">
    <property type="protein sequence ID" value="CAF3885949.1"/>
    <property type="molecule type" value="Genomic_DNA"/>
</dbReference>
<accession>A0A815FTM5</accession>